<sequence>MFSGLTGLADKFTSFIREPVTPLGNAVHDAIYANPYGKPNLQKITDMVLSTNDPDALEEVWFVLSKAMGSSSNDEIRTALKIADYLIKNTGARFHNTCTPLFMRRLKEMILTKGKTGGADNMHLMNDARAMVRVWGEGFLPYASQGRGKVIVEGYQDMQRDGIRFPPAPNEEENKWVPMVSPPQRSYSSTSAPTSTYAASSTPTKRVSDLNPKELYRNVKRLLAKLEEEGLGFFENEKAKSIAEESAASQKPLMVLIDRETTRGDDENMLSHLLTLNDMCQQLNGMYAKYQKKEAAKKKKEDSWSDDDDAPKKEDLWSDEEPAPRKARKPEPEPEVQVRSTRRRANRAEEEEEEEKPAPKKSVNDDLLGLGLWEETPAASAASAEAPAKKSRAPQADDWGFDEDEAPAPRRAAKKVSKVDDLFDDEEEEPAPRRAAKKVSKVDDLFDEDEEEPAPRRPAKKVSKVDDLFDDDEPAPAPRKAKASRQPDDDDWGFDAPAPRARPSKPAAPAPAPAPAEDPFSFMDFTKMPQAAPAAPAAPAKPAPAPKKDAFDDLFSM</sequence>
<name>A0A196SNE6_BLAHN</name>
<dbReference type="Pfam" id="PF00790">
    <property type="entry name" value="VHS"/>
    <property type="match status" value="1"/>
</dbReference>
<keyword evidence="4" id="KW-1185">Reference proteome</keyword>
<feature type="compositionally biased region" description="Low complexity" evidence="1">
    <location>
        <begin position="186"/>
        <end position="204"/>
    </location>
</feature>
<comment type="caution">
    <text evidence="3">The sequence shown here is derived from an EMBL/GenBank/DDBJ whole genome shotgun (WGS) entry which is preliminary data.</text>
</comment>
<dbReference type="STRING" id="478820.A0A196SNE6"/>
<dbReference type="GO" id="GO:0043130">
    <property type="term" value="F:ubiquitin binding"/>
    <property type="evidence" value="ECO:0007669"/>
    <property type="project" value="InterPro"/>
</dbReference>
<feature type="compositionally biased region" description="Low complexity" evidence="1">
    <location>
        <begin position="374"/>
        <end position="386"/>
    </location>
</feature>
<gene>
    <name evidence="3" type="ORF">AV274_0891</name>
</gene>
<dbReference type="AlphaFoldDB" id="A0A196SNE6"/>
<dbReference type="Gene3D" id="1.25.40.90">
    <property type="match status" value="1"/>
</dbReference>
<evidence type="ECO:0000256" key="1">
    <source>
        <dbReference type="SAM" id="MobiDB-lite"/>
    </source>
</evidence>
<evidence type="ECO:0000313" key="4">
    <source>
        <dbReference type="Proteomes" id="UP000078348"/>
    </source>
</evidence>
<dbReference type="OrthoDB" id="10451136at2759"/>
<feature type="region of interest" description="Disordered" evidence="1">
    <location>
        <begin position="165"/>
        <end position="207"/>
    </location>
</feature>
<dbReference type="PROSITE" id="PS50179">
    <property type="entry name" value="VHS"/>
    <property type="match status" value="1"/>
</dbReference>
<reference evidence="3 4" key="1">
    <citation type="submission" date="2016-05" db="EMBL/GenBank/DDBJ databases">
        <title>Nuclear genome of Blastocystis sp. subtype 1 NandII.</title>
        <authorList>
            <person name="Gentekaki E."/>
            <person name="Curtis B."/>
            <person name="Stairs C."/>
            <person name="Eme L."/>
            <person name="Herman E."/>
            <person name="Klimes V."/>
            <person name="Arias M.C."/>
            <person name="Elias M."/>
            <person name="Hilliou F."/>
            <person name="Klute M."/>
            <person name="Malik S.-B."/>
            <person name="Pightling A."/>
            <person name="Rachubinski R."/>
            <person name="Salas D."/>
            <person name="Schlacht A."/>
            <person name="Suga H."/>
            <person name="Archibald J."/>
            <person name="Ball S.G."/>
            <person name="Clark G."/>
            <person name="Dacks J."/>
            <person name="Van Der Giezen M."/>
            <person name="Tsaousis A."/>
            <person name="Roger A."/>
        </authorList>
    </citation>
    <scope>NUCLEOTIDE SEQUENCE [LARGE SCALE GENOMIC DNA]</scope>
    <source>
        <strain evidence="4">ATCC 50177 / NandII</strain>
    </source>
</reference>
<dbReference type="InterPro" id="IPR002014">
    <property type="entry name" value="VHS_dom"/>
</dbReference>
<feature type="compositionally biased region" description="Pro residues" evidence="1">
    <location>
        <begin position="506"/>
        <end position="516"/>
    </location>
</feature>
<proteinExistence type="predicted"/>
<dbReference type="Proteomes" id="UP000078348">
    <property type="component" value="Unassembled WGS sequence"/>
</dbReference>
<dbReference type="GO" id="GO:0035091">
    <property type="term" value="F:phosphatidylinositol binding"/>
    <property type="evidence" value="ECO:0007669"/>
    <property type="project" value="InterPro"/>
</dbReference>
<feature type="region of interest" description="Disordered" evidence="1">
    <location>
        <begin position="295"/>
        <end position="557"/>
    </location>
</feature>
<dbReference type="EMBL" id="LXWW01000033">
    <property type="protein sequence ID" value="OAO17374.1"/>
    <property type="molecule type" value="Genomic_DNA"/>
</dbReference>
<organism evidence="3 4">
    <name type="scientific">Blastocystis sp. subtype 1 (strain ATCC 50177 / NandII)</name>
    <dbReference type="NCBI Taxonomy" id="478820"/>
    <lineage>
        <taxon>Eukaryota</taxon>
        <taxon>Sar</taxon>
        <taxon>Stramenopiles</taxon>
        <taxon>Bigyra</taxon>
        <taxon>Opalozoa</taxon>
        <taxon>Opalinata</taxon>
        <taxon>Blastocystidae</taxon>
        <taxon>Blastocystis</taxon>
    </lineage>
</organism>
<accession>A0A196SNE6</accession>
<feature type="domain" description="VHS" evidence="2">
    <location>
        <begin position="43"/>
        <end position="166"/>
    </location>
</feature>
<evidence type="ECO:0000259" key="2">
    <source>
        <dbReference type="PROSITE" id="PS50179"/>
    </source>
</evidence>
<protein>
    <recommendedName>
        <fullName evidence="2">VHS domain-containing protein</fullName>
    </recommendedName>
</protein>
<dbReference type="SUPFAM" id="SSF48464">
    <property type="entry name" value="ENTH/VHS domain"/>
    <property type="match status" value="1"/>
</dbReference>
<evidence type="ECO:0000313" key="3">
    <source>
        <dbReference type="EMBL" id="OAO17374.1"/>
    </source>
</evidence>
<feature type="compositionally biased region" description="Low complexity" evidence="1">
    <location>
        <begin position="496"/>
        <end position="505"/>
    </location>
</feature>
<dbReference type="InterPro" id="IPR008942">
    <property type="entry name" value="ENTH_VHS"/>
</dbReference>